<evidence type="ECO:0000259" key="14">
    <source>
        <dbReference type="PROSITE" id="PS50893"/>
    </source>
</evidence>
<feature type="compositionally biased region" description="Basic residues" evidence="12">
    <location>
        <begin position="1135"/>
        <end position="1144"/>
    </location>
</feature>
<dbReference type="Gene3D" id="1.20.1560.10">
    <property type="entry name" value="ABC transporter type 1, transmembrane domain"/>
    <property type="match status" value="1"/>
</dbReference>
<feature type="domain" description="ABC transporter" evidence="14">
    <location>
        <begin position="1067"/>
        <end position="1333"/>
    </location>
</feature>
<feature type="transmembrane region" description="Helical" evidence="13">
    <location>
        <begin position="305"/>
        <end position="326"/>
    </location>
</feature>
<gene>
    <name evidence="16" type="ORF">BESB_085430</name>
</gene>
<organism evidence="16 17">
    <name type="scientific">Besnoitia besnoiti</name>
    <name type="common">Apicomplexan protozoan</name>
    <dbReference type="NCBI Taxonomy" id="94643"/>
    <lineage>
        <taxon>Eukaryota</taxon>
        <taxon>Sar</taxon>
        <taxon>Alveolata</taxon>
        <taxon>Apicomplexa</taxon>
        <taxon>Conoidasida</taxon>
        <taxon>Coccidia</taxon>
        <taxon>Eucoccidiorida</taxon>
        <taxon>Eimeriorina</taxon>
        <taxon>Sarcocystidae</taxon>
        <taxon>Besnoitia</taxon>
    </lineage>
</organism>
<dbReference type="InterPro" id="IPR003439">
    <property type="entry name" value="ABC_transporter-like_ATP-bd"/>
</dbReference>
<protein>
    <submittedName>
        <fullName evidence="16">ATP-binding cassette transporter ABC.B1</fullName>
    </submittedName>
</protein>
<dbReference type="PANTHER" id="PTHR43394:SF27">
    <property type="entry name" value="ATP-DEPENDENT TRANSLOCASE ABCB1-LIKE"/>
    <property type="match status" value="1"/>
</dbReference>
<comment type="caution">
    <text evidence="16">The sequence shown here is derived from an EMBL/GenBank/DDBJ whole genome shotgun (WGS) entry which is preliminary data.</text>
</comment>
<keyword evidence="17" id="KW-1185">Reference proteome</keyword>
<evidence type="ECO:0000256" key="10">
    <source>
        <dbReference type="ARBA" id="ARBA00023136"/>
    </source>
</evidence>
<keyword evidence="3" id="KW-0813">Transport</keyword>
<reference evidence="16 17" key="1">
    <citation type="submission" date="2017-09" db="EMBL/GenBank/DDBJ databases">
        <title>Genome sequencing of Besnoitia besnoiti strain Bb-Ger1.</title>
        <authorList>
            <person name="Schares G."/>
            <person name="Venepally P."/>
            <person name="Lorenzi H.A."/>
        </authorList>
    </citation>
    <scope>NUCLEOTIDE SEQUENCE [LARGE SCALE GENOMIC DNA]</scope>
    <source>
        <strain evidence="16 17">Bb-Ger1</strain>
    </source>
</reference>
<dbReference type="OrthoDB" id="6500128at2759"/>
<dbReference type="RefSeq" id="XP_029217353.1">
    <property type="nucleotide sequence ID" value="XM_029366893.1"/>
</dbReference>
<evidence type="ECO:0000256" key="12">
    <source>
        <dbReference type="SAM" id="MobiDB-lite"/>
    </source>
</evidence>
<comment type="similarity">
    <text evidence="2">Belongs to the ABC transporter superfamily. ABCB family. Multidrug resistance exporter (TC 3.A.1.201) subfamily.</text>
</comment>
<feature type="transmembrane region" description="Helical" evidence="13">
    <location>
        <begin position="35"/>
        <end position="60"/>
    </location>
</feature>
<dbReference type="GO" id="GO:0015421">
    <property type="term" value="F:ABC-type oligopeptide transporter activity"/>
    <property type="evidence" value="ECO:0007669"/>
    <property type="project" value="TreeGrafter"/>
</dbReference>
<evidence type="ECO:0000256" key="11">
    <source>
        <dbReference type="ARBA" id="ARBA00023180"/>
    </source>
</evidence>
<feature type="region of interest" description="Disordered" evidence="12">
    <location>
        <begin position="1129"/>
        <end position="1149"/>
    </location>
</feature>
<evidence type="ECO:0000256" key="3">
    <source>
        <dbReference type="ARBA" id="ARBA00022448"/>
    </source>
</evidence>
<keyword evidence="10 13" id="KW-0472">Membrane</keyword>
<dbReference type="InterPro" id="IPR011527">
    <property type="entry name" value="ABC1_TM_dom"/>
</dbReference>
<feature type="transmembrane region" description="Helical" evidence="13">
    <location>
        <begin position="737"/>
        <end position="763"/>
    </location>
</feature>
<accession>A0A2A9M859</accession>
<dbReference type="Pfam" id="PF00005">
    <property type="entry name" value="ABC_tran"/>
    <property type="match status" value="2"/>
</dbReference>
<feature type="transmembrane region" description="Helical" evidence="13">
    <location>
        <begin position="152"/>
        <end position="169"/>
    </location>
</feature>
<dbReference type="PANTHER" id="PTHR43394">
    <property type="entry name" value="ATP-DEPENDENT PERMEASE MDL1, MITOCHONDRIAL"/>
    <property type="match status" value="1"/>
</dbReference>
<dbReference type="EMBL" id="NWUJ01000009">
    <property type="protein sequence ID" value="PFH33344.1"/>
    <property type="molecule type" value="Genomic_DNA"/>
</dbReference>
<dbReference type="Pfam" id="PF00664">
    <property type="entry name" value="ABC_membrane"/>
    <property type="match status" value="2"/>
</dbReference>
<dbReference type="GeneID" id="40313469"/>
<dbReference type="GO" id="GO:0090374">
    <property type="term" value="P:oligopeptide export from mitochondrion"/>
    <property type="evidence" value="ECO:0007669"/>
    <property type="project" value="TreeGrafter"/>
</dbReference>
<feature type="transmembrane region" description="Helical" evidence="13">
    <location>
        <begin position="1003"/>
        <end position="1023"/>
    </location>
</feature>
<sequence length="1339" mass="143647">MGDVPPPSPSQAWKPTDKRLRSFFAPFHFVARGEILVLVVGLIFSLGGGAMMPIFIGLFGDLLTELNTGVDMDYYVKLTAVLGVLKLVIGWVSASAFEYLSDCQETKFKRHYFASLIRQEQGWFDRNDAGSLASRLDANGALIRAGVGVKSATTLEFIATFIGSFILAFTRSWKLTLVVSAALPVIGGCGALLAWSLQNSERHSLDAYSSAGRVAEEALRNIRTVASLGVEDQMTRDYASKLKTAERASIKGGIVTGCGVGGLMSCVFLMYALGFWYAGGLIADDLRAALASATPYTSSGETPQLAFGGGDVVVVLLAVMIGAFNLGEIIPDLGHYLKASEAASDLLRIIRRSSELDPFDATGAKDVALSGDIVYENVSFAYPSRPEKLIFKDLNLTIPGGKTVALVGSSGCGKSTLVQLLQRLYDPTSGTVKLGDCPLKEINLAALRAGLGVVSQEPKLFSASVEENIALGSPTPVTHIEVEAAAKKANAAGFIEDFANKYETDCGSMGAQVSGGQKQRIAIARALVREPSILIFDEATSALDNASEHVVQAALDALVATTGSTTIIIAHRLSTIQRADLIIVLGHKDGQEGSSVVQQGTHEELMKDEQGLYYSLVQSQLIGMHGDEQADTQEQLTGEEPASDTSATSFPAAATSTIHRRVSSQSGISSIKSSASLLSEQLASSKETSLSCPAAPPDVETAKRTGWRPLKKTHAANAKESASKRHLIGLAWKHWPWFLLTLVAAIASGAAFPLSAIIFSNFIAVYFNPDPDEMEREADKWGLAYAILGIAFFFIEWFKFLGIESMGAKVTTDLRQRAFTQTIHQDVAFFDDAKNSVGSLMSILSSDVLVVTTGSCGNPMALATTIAAIAAGCGVAFASSWKLALVLLSCMFVLAPANMMEEKILHSQGDGDKMKPADAKDCPEQVLIEAIGGIRVVSAFGLEQHFIDRYTEGLQRDASRQAKSALSVGFFWGFSQGVQYAINALGMWYGGRLIAEGATATDIMQAIFALLFAGISIGQTVMFSTDNARAQMAAERVFSLIERPSVTDTRDQGGRRFNDHSEKGADVAFTKVNFRYRTRPTVPVYKDLFFTVAAGETVALVGPSGCGKSTAIQLIERFYDLESDAVVERDDKSGKGKPKRKRRNGGSITFDGTELKETNVSSLRQQMGLVGQEPVLFNMSIGDNIRISNPKASEADVVAAAKQAHADTFIRSFPNGYETWVGAGGSQLSGGQKQRIAIARALVRKPRLLLLDEATSALDAEAERQVQQTLDELVDQGHNHGTIIVAHRLSTVKNANKIVVLSNEDGRGSRVVEVGSHDELIKIPNGAYRQLVNMARYSS</sequence>
<evidence type="ECO:0000313" key="16">
    <source>
        <dbReference type="EMBL" id="PFH33344.1"/>
    </source>
</evidence>
<dbReference type="FunFam" id="3.40.50.300:FF:000479">
    <property type="entry name" value="Multidrug resistance protein 1A"/>
    <property type="match status" value="1"/>
</dbReference>
<evidence type="ECO:0000256" key="7">
    <source>
        <dbReference type="ARBA" id="ARBA00022840"/>
    </source>
</evidence>
<proteinExistence type="inferred from homology"/>
<dbReference type="PROSITE" id="PS50929">
    <property type="entry name" value="ABC_TM1F"/>
    <property type="match status" value="2"/>
</dbReference>
<evidence type="ECO:0000256" key="13">
    <source>
        <dbReference type="SAM" id="Phobius"/>
    </source>
</evidence>
<keyword evidence="11" id="KW-0325">Glycoprotein</keyword>
<feature type="transmembrane region" description="Helical" evidence="13">
    <location>
        <begin position="253"/>
        <end position="277"/>
    </location>
</feature>
<dbReference type="SUPFAM" id="SSF90123">
    <property type="entry name" value="ABC transporter transmembrane region"/>
    <property type="match status" value="2"/>
</dbReference>
<evidence type="ECO:0000256" key="6">
    <source>
        <dbReference type="ARBA" id="ARBA00022741"/>
    </source>
</evidence>
<keyword evidence="8" id="KW-1278">Translocase</keyword>
<dbReference type="SUPFAM" id="SSF52540">
    <property type="entry name" value="P-loop containing nucleoside triphosphate hydrolases"/>
    <property type="match status" value="2"/>
</dbReference>
<evidence type="ECO:0000256" key="9">
    <source>
        <dbReference type="ARBA" id="ARBA00022989"/>
    </source>
</evidence>
<keyword evidence="7 16" id="KW-0067">ATP-binding</keyword>
<keyword evidence="9 13" id="KW-1133">Transmembrane helix</keyword>
<feature type="transmembrane region" description="Helical" evidence="13">
    <location>
        <begin position="965"/>
        <end position="991"/>
    </location>
</feature>
<evidence type="ECO:0000256" key="2">
    <source>
        <dbReference type="ARBA" id="ARBA00007577"/>
    </source>
</evidence>
<dbReference type="GO" id="GO:0005524">
    <property type="term" value="F:ATP binding"/>
    <property type="evidence" value="ECO:0007669"/>
    <property type="project" value="UniProtKB-KW"/>
</dbReference>
<keyword evidence="6" id="KW-0547">Nucleotide-binding</keyword>
<dbReference type="KEGG" id="bbes:BESB_085430"/>
<dbReference type="InterPro" id="IPR027417">
    <property type="entry name" value="P-loop_NTPase"/>
</dbReference>
<dbReference type="InterPro" id="IPR039421">
    <property type="entry name" value="Type_1_exporter"/>
</dbReference>
<evidence type="ECO:0000313" key="17">
    <source>
        <dbReference type="Proteomes" id="UP000224006"/>
    </source>
</evidence>
<evidence type="ECO:0000256" key="1">
    <source>
        <dbReference type="ARBA" id="ARBA00004141"/>
    </source>
</evidence>
<feature type="region of interest" description="Disordered" evidence="12">
    <location>
        <begin position="628"/>
        <end position="658"/>
    </location>
</feature>
<dbReference type="InterPro" id="IPR003593">
    <property type="entry name" value="AAA+_ATPase"/>
</dbReference>
<dbReference type="STRING" id="94643.A0A2A9M859"/>
<dbReference type="GO" id="GO:0016887">
    <property type="term" value="F:ATP hydrolysis activity"/>
    <property type="evidence" value="ECO:0007669"/>
    <property type="project" value="InterPro"/>
</dbReference>
<feature type="domain" description="ABC transmembrane type-1" evidence="15">
    <location>
        <begin position="39"/>
        <end position="338"/>
    </location>
</feature>
<dbReference type="CDD" id="cd18577">
    <property type="entry name" value="ABC_6TM_Pgp_ABCB1_D1_like"/>
    <property type="match status" value="1"/>
</dbReference>
<dbReference type="Gene3D" id="3.40.50.300">
    <property type="entry name" value="P-loop containing nucleotide triphosphate hydrolases"/>
    <property type="match status" value="2"/>
</dbReference>
<dbReference type="Proteomes" id="UP000224006">
    <property type="component" value="Chromosome VIII"/>
</dbReference>
<dbReference type="InterPro" id="IPR017871">
    <property type="entry name" value="ABC_transporter-like_CS"/>
</dbReference>
<feature type="transmembrane region" description="Helical" evidence="13">
    <location>
        <begin position="80"/>
        <end position="100"/>
    </location>
</feature>
<feature type="transmembrane region" description="Helical" evidence="13">
    <location>
        <begin position="783"/>
        <end position="801"/>
    </location>
</feature>
<name>A0A2A9M859_BESBE</name>
<dbReference type="FunFam" id="3.40.50.300:FF:000836">
    <property type="entry name" value="ABC transporter B family member 25"/>
    <property type="match status" value="1"/>
</dbReference>
<dbReference type="InterPro" id="IPR036640">
    <property type="entry name" value="ABC1_TM_sf"/>
</dbReference>
<comment type="subcellular location">
    <subcellularLocation>
        <location evidence="1">Membrane</location>
        <topology evidence="1">Multi-pass membrane protein</topology>
    </subcellularLocation>
</comment>
<dbReference type="VEuPathDB" id="ToxoDB:BESB_085430"/>
<dbReference type="PROSITE" id="PS00211">
    <property type="entry name" value="ABC_TRANSPORTER_1"/>
    <property type="match status" value="2"/>
</dbReference>
<feature type="transmembrane region" description="Helical" evidence="13">
    <location>
        <begin position="175"/>
        <end position="195"/>
    </location>
</feature>
<dbReference type="CDD" id="cd18578">
    <property type="entry name" value="ABC_6TM_Pgp_ABCB1_D2_like"/>
    <property type="match status" value="1"/>
</dbReference>
<feature type="compositionally biased region" description="Low complexity" evidence="12">
    <location>
        <begin position="643"/>
        <end position="658"/>
    </location>
</feature>
<feature type="domain" description="ABC transporter" evidence="14">
    <location>
        <begin position="373"/>
        <end position="618"/>
    </location>
</feature>
<evidence type="ECO:0000256" key="5">
    <source>
        <dbReference type="ARBA" id="ARBA00022737"/>
    </source>
</evidence>
<feature type="transmembrane region" description="Helical" evidence="13">
    <location>
        <begin position="883"/>
        <end position="900"/>
    </location>
</feature>
<evidence type="ECO:0000256" key="8">
    <source>
        <dbReference type="ARBA" id="ARBA00022967"/>
    </source>
</evidence>
<dbReference type="GO" id="GO:0005743">
    <property type="term" value="C:mitochondrial inner membrane"/>
    <property type="evidence" value="ECO:0007669"/>
    <property type="project" value="TreeGrafter"/>
</dbReference>
<evidence type="ECO:0000256" key="4">
    <source>
        <dbReference type="ARBA" id="ARBA00022692"/>
    </source>
</evidence>
<dbReference type="SMART" id="SM00382">
    <property type="entry name" value="AAA"/>
    <property type="match status" value="2"/>
</dbReference>
<keyword evidence="4 13" id="KW-0812">Transmembrane</keyword>
<feature type="region of interest" description="Disordered" evidence="12">
    <location>
        <begin position="688"/>
        <end position="707"/>
    </location>
</feature>
<evidence type="ECO:0000259" key="15">
    <source>
        <dbReference type="PROSITE" id="PS50929"/>
    </source>
</evidence>
<feature type="domain" description="ABC transmembrane type-1" evidence="15">
    <location>
        <begin position="739"/>
        <end position="1026"/>
    </location>
</feature>
<keyword evidence="5" id="KW-0677">Repeat</keyword>
<dbReference type="PROSITE" id="PS50893">
    <property type="entry name" value="ABC_TRANSPORTER_2"/>
    <property type="match status" value="2"/>
</dbReference>